<comment type="catalytic activity">
    <reaction evidence="5">
        <text>DNA(n) + a 2'-deoxyribonucleoside 5'-triphosphate = DNA(n+1) + diphosphate</text>
        <dbReference type="Rhea" id="RHEA:22508"/>
        <dbReference type="Rhea" id="RHEA-COMP:17339"/>
        <dbReference type="Rhea" id="RHEA-COMP:17340"/>
        <dbReference type="ChEBI" id="CHEBI:33019"/>
        <dbReference type="ChEBI" id="CHEBI:61560"/>
        <dbReference type="ChEBI" id="CHEBI:173112"/>
        <dbReference type="EC" id="2.7.7.7"/>
    </reaction>
</comment>
<keyword evidence="3" id="KW-0548">Nucleotidyltransferase</keyword>
<evidence type="ECO:0000256" key="6">
    <source>
        <dbReference type="PROSITE-ProRule" id="PRU00433"/>
    </source>
</evidence>
<dbReference type="Proteomes" id="UP001063782">
    <property type="component" value="Chromosome"/>
</dbReference>
<dbReference type="Gene3D" id="3.40.50.300">
    <property type="entry name" value="P-loop containing nucleotide triphosphate hydrolases"/>
    <property type="match status" value="1"/>
</dbReference>
<evidence type="ECO:0000256" key="3">
    <source>
        <dbReference type="ARBA" id="ARBA00022932"/>
    </source>
</evidence>
<gene>
    <name evidence="8" type="ORF">LU297_02215</name>
</gene>
<dbReference type="InterPro" id="IPR050238">
    <property type="entry name" value="DNA_Rep/Repair_Clamp_Loader"/>
</dbReference>
<evidence type="ECO:0000256" key="4">
    <source>
        <dbReference type="ARBA" id="ARBA00023004"/>
    </source>
</evidence>
<evidence type="ECO:0000313" key="8">
    <source>
        <dbReference type="EMBL" id="UXZ05287.1"/>
    </source>
</evidence>
<dbReference type="PROSITE" id="PS51007">
    <property type="entry name" value="CYTC"/>
    <property type="match status" value="1"/>
</dbReference>
<dbReference type="PANTHER" id="PTHR11669:SF8">
    <property type="entry name" value="DNA POLYMERASE III SUBUNIT DELTA"/>
    <property type="match status" value="1"/>
</dbReference>
<protein>
    <recommendedName>
        <fullName evidence="1">DNA-directed DNA polymerase</fullName>
        <ecNumber evidence="1">2.7.7.7</ecNumber>
    </recommendedName>
</protein>
<organism evidence="8 9">
    <name type="scientific">Moraxella nasicaprae</name>
    <dbReference type="NCBI Taxonomy" id="2904122"/>
    <lineage>
        <taxon>Bacteria</taxon>
        <taxon>Pseudomonadati</taxon>
        <taxon>Pseudomonadota</taxon>
        <taxon>Gammaproteobacteria</taxon>
        <taxon>Moraxellales</taxon>
        <taxon>Moraxellaceae</taxon>
        <taxon>Moraxella</taxon>
    </lineage>
</organism>
<keyword evidence="3" id="KW-0239">DNA-directed DNA polymerase</keyword>
<proteinExistence type="predicted"/>
<keyword evidence="2 6" id="KW-0479">Metal-binding</keyword>
<accession>A0ABY6F5C8</accession>
<feature type="domain" description="Cytochrome c" evidence="7">
    <location>
        <begin position="42"/>
        <end position="195"/>
    </location>
</feature>
<dbReference type="EMBL" id="CP089977">
    <property type="protein sequence ID" value="UXZ05287.1"/>
    <property type="molecule type" value="Genomic_DNA"/>
</dbReference>
<dbReference type="PANTHER" id="PTHR11669">
    <property type="entry name" value="REPLICATION FACTOR C / DNA POLYMERASE III GAMMA-TAU SUBUNIT"/>
    <property type="match status" value="1"/>
</dbReference>
<evidence type="ECO:0000256" key="1">
    <source>
        <dbReference type="ARBA" id="ARBA00012417"/>
    </source>
</evidence>
<name>A0ABY6F5C8_9GAMM</name>
<dbReference type="RefSeq" id="WP_263076788.1">
    <property type="nucleotide sequence ID" value="NZ_CP089977.1"/>
</dbReference>
<dbReference type="SUPFAM" id="SSF52540">
    <property type="entry name" value="P-loop containing nucleoside triphosphate hydrolases"/>
    <property type="match status" value="1"/>
</dbReference>
<keyword evidence="9" id="KW-1185">Reference proteome</keyword>
<dbReference type="InterPro" id="IPR027417">
    <property type="entry name" value="P-loop_NTPase"/>
</dbReference>
<dbReference type="EC" id="2.7.7.7" evidence="1"/>
<evidence type="ECO:0000256" key="2">
    <source>
        <dbReference type="ARBA" id="ARBA00022723"/>
    </source>
</evidence>
<evidence type="ECO:0000259" key="7">
    <source>
        <dbReference type="PROSITE" id="PS51007"/>
    </source>
</evidence>
<dbReference type="Pfam" id="PF13177">
    <property type="entry name" value="DNA_pol3_delta2"/>
    <property type="match status" value="1"/>
</dbReference>
<dbReference type="InterPro" id="IPR009056">
    <property type="entry name" value="Cyt_c-like_dom"/>
</dbReference>
<keyword evidence="3" id="KW-0808">Transferase</keyword>
<sequence>MDNHTNTLPYFLPILPWQATAWQQLVGQIANRRLSHALLAGGMAGIGKRAFVWRLVAYLLCQNRTPDAACGQCDDCHWLSSGTHPDLLVLPASAMPNSEDEPQSIKIDDIRNLQVYCQTKSANVRIVVLDDAENLTVAAANALLKTLEEPPDDVFLILISDNPAKLLPTIKSRVQYLPLSPIDRQEAMAYLMGQGFDAVQADGYLTLSDGAVLKALDLPNQAWFAHRKTWLITFVALYRQQRTATAASEYWQGVLNLSQFCQLSRAMLMDIWRVLLGLPSLHADLSVSEQVGSLSIGFDYLQDLFTLLDDIELSVGQNVQERFAYDRLMAQFSPFTQPIFE</sequence>
<keyword evidence="4 6" id="KW-0408">Iron</keyword>
<evidence type="ECO:0000256" key="5">
    <source>
        <dbReference type="ARBA" id="ARBA00049244"/>
    </source>
</evidence>
<keyword evidence="6" id="KW-0349">Heme</keyword>
<reference evidence="8" key="1">
    <citation type="submission" date="2021-12" db="EMBL/GenBank/DDBJ databases">
        <title>taxonomy of Moraxella sp. ZY201224.</title>
        <authorList>
            <person name="Li F."/>
        </authorList>
    </citation>
    <scope>NUCLEOTIDE SEQUENCE</scope>
    <source>
        <strain evidence="8">ZY201224</strain>
    </source>
</reference>
<evidence type="ECO:0000313" key="9">
    <source>
        <dbReference type="Proteomes" id="UP001063782"/>
    </source>
</evidence>